<feature type="region of interest" description="Disordered" evidence="1">
    <location>
        <begin position="1"/>
        <end position="59"/>
    </location>
</feature>
<comment type="caution">
    <text evidence="2">The sequence shown here is derived from an EMBL/GenBank/DDBJ whole genome shotgun (WGS) entry which is preliminary data.</text>
</comment>
<organism evidence="2 3">
    <name type="scientific">Bradyrhizobium niftali</name>
    <dbReference type="NCBI Taxonomy" id="2560055"/>
    <lineage>
        <taxon>Bacteria</taxon>
        <taxon>Pseudomonadati</taxon>
        <taxon>Pseudomonadota</taxon>
        <taxon>Alphaproteobacteria</taxon>
        <taxon>Hyphomicrobiales</taxon>
        <taxon>Nitrobacteraceae</taxon>
        <taxon>Bradyrhizobium</taxon>
    </lineage>
</organism>
<evidence type="ECO:0000256" key="1">
    <source>
        <dbReference type="SAM" id="MobiDB-lite"/>
    </source>
</evidence>
<proteinExistence type="predicted"/>
<evidence type="ECO:0000313" key="3">
    <source>
        <dbReference type="Proteomes" id="UP000297966"/>
    </source>
</evidence>
<dbReference type="AlphaFoldDB" id="A0A4Y9M2A0"/>
<protein>
    <submittedName>
        <fullName evidence="2">Uncharacterized protein</fullName>
    </submittedName>
</protein>
<evidence type="ECO:0000313" key="2">
    <source>
        <dbReference type="EMBL" id="TFV49245.1"/>
    </source>
</evidence>
<name>A0A4Y9M2A0_9BRAD</name>
<sequence>MNMTDRQDTNSKAQAESLDNAKEAAQNKASQISTSEKDALSDSSLDDVSGGRMRSDNRW</sequence>
<dbReference type="EMBL" id="SPQT01000003">
    <property type="protein sequence ID" value="TFV49245.1"/>
    <property type="molecule type" value="Genomic_DNA"/>
</dbReference>
<keyword evidence="3" id="KW-1185">Reference proteome</keyword>
<reference evidence="2 3" key="1">
    <citation type="submission" date="2019-03" db="EMBL/GenBank/DDBJ databases">
        <title>Bradyrhizobium diversity isolated from nodules of Chamaecrista fasciculata.</title>
        <authorList>
            <person name="Klepa M.S."/>
            <person name="Urquiaga M.O."/>
            <person name="Hungria M."/>
            <person name="Delamuta J.R."/>
        </authorList>
    </citation>
    <scope>NUCLEOTIDE SEQUENCE [LARGE SCALE GENOMIC DNA]</scope>
    <source>
        <strain evidence="2 3">CNPSo 3448</strain>
    </source>
</reference>
<accession>A0A4Y9M2A0</accession>
<dbReference type="Proteomes" id="UP000297966">
    <property type="component" value="Unassembled WGS sequence"/>
</dbReference>
<gene>
    <name evidence="2" type="ORF">E4K65_10055</name>
</gene>